<dbReference type="EMBL" id="RBAH01000017">
    <property type="protein sequence ID" value="RKN79031.1"/>
    <property type="molecule type" value="Genomic_DNA"/>
</dbReference>
<evidence type="ECO:0000313" key="3">
    <source>
        <dbReference type="Proteomes" id="UP000282311"/>
    </source>
</evidence>
<dbReference type="AlphaFoldDB" id="A0A3B0C312"/>
<proteinExistence type="predicted"/>
<feature type="transmembrane region" description="Helical" evidence="1">
    <location>
        <begin position="12"/>
        <end position="31"/>
    </location>
</feature>
<evidence type="ECO:0000313" key="2">
    <source>
        <dbReference type="EMBL" id="RKN79031.1"/>
    </source>
</evidence>
<keyword evidence="1" id="KW-1133">Transmembrane helix</keyword>
<evidence type="ECO:0000256" key="1">
    <source>
        <dbReference type="SAM" id="Phobius"/>
    </source>
</evidence>
<dbReference type="Proteomes" id="UP000282311">
    <property type="component" value="Unassembled WGS sequence"/>
</dbReference>
<sequence>MTEIKHSVQYLSGIGTIIGVAAVILFSTISASRTWGNPDGIKYAPFIGVLLCSVVLSYGLYRRFMKPTEIDLYLSNDHVLLNGNTIQAGDIRMIMSYLTEIRFRREILG</sequence>
<comment type="caution">
    <text evidence="2">The sequence shown here is derived from an EMBL/GenBank/DDBJ whole genome shotgun (WGS) entry which is preliminary data.</text>
</comment>
<keyword evidence="1" id="KW-0812">Transmembrane</keyword>
<gene>
    <name evidence="2" type="ORF">D7M11_21925</name>
</gene>
<keyword evidence="3" id="KW-1185">Reference proteome</keyword>
<feature type="transmembrane region" description="Helical" evidence="1">
    <location>
        <begin position="43"/>
        <end position="61"/>
    </location>
</feature>
<accession>A0A3B0C312</accession>
<keyword evidence="1" id="KW-0472">Membrane</keyword>
<name>A0A3B0C312_9BACL</name>
<protein>
    <submittedName>
        <fullName evidence="2">Uncharacterized protein</fullName>
    </submittedName>
</protein>
<organism evidence="2 3">
    <name type="scientific">Paenibacillus ginsengarvi</name>
    <dbReference type="NCBI Taxonomy" id="400777"/>
    <lineage>
        <taxon>Bacteria</taxon>
        <taxon>Bacillati</taxon>
        <taxon>Bacillota</taxon>
        <taxon>Bacilli</taxon>
        <taxon>Bacillales</taxon>
        <taxon>Paenibacillaceae</taxon>
        <taxon>Paenibacillus</taxon>
    </lineage>
</organism>
<reference evidence="2 3" key="1">
    <citation type="journal article" date="2007" name="Int. J. Syst. Evol. Microbiol.">
        <title>Paenibacillus ginsengarvi sp. nov., isolated from soil from ginseng cultivation.</title>
        <authorList>
            <person name="Yoon M.H."/>
            <person name="Ten L.N."/>
            <person name="Im W.T."/>
        </authorList>
    </citation>
    <scope>NUCLEOTIDE SEQUENCE [LARGE SCALE GENOMIC DNA]</scope>
    <source>
        <strain evidence="2 3">KCTC 13059</strain>
    </source>
</reference>